<protein>
    <submittedName>
        <fullName evidence="2">GHKL domain-containing protein</fullName>
    </submittedName>
</protein>
<proteinExistence type="predicted"/>
<gene>
    <name evidence="2" type="ORF">GDS87_09270</name>
</gene>
<evidence type="ECO:0000313" key="3">
    <source>
        <dbReference type="Proteomes" id="UP000373269"/>
    </source>
</evidence>
<dbReference type="Proteomes" id="UP000373269">
    <property type="component" value="Chromosome"/>
</dbReference>
<name>A0ABX6D8P1_9BACI</name>
<feature type="domain" description="Sensor histidine kinase NatK-like C-terminal" evidence="1">
    <location>
        <begin position="29"/>
        <end position="136"/>
    </location>
</feature>
<dbReference type="Pfam" id="PF14501">
    <property type="entry name" value="HATPase_c_5"/>
    <property type="match status" value="1"/>
</dbReference>
<dbReference type="EMBL" id="CP045835">
    <property type="protein sequence ID" value="QGG51140.1"/>
    <property type="molecule type" value="Genomic_DNA"/>
</dbReference>
<sequence>MILSKYHCNWHLKLLQTKNPLLSNLWKSLSLVALLGNILSNSIEACQEWQKLNNAQGNISLQLYKRSGLYIITCKNNTVPLPRDIVDSLFGRSEITTKQGHDGFGTTIIKDVVQKYKGFLDFIYKDEIFTLKLKFPAIH</sequence>
<accession>A0ABX6D8P1</accession>
<dbReference type="Gene3D" id="3.30.565.10">
    <property type="entry name" value="Histidine kinase-like ATPase, C-terminal domain"/>
    <property type="match status" value="1"/>
</dbReference>
<dbReference type="InterPro" id="IPR036890">
    <property type="entry name" value="HATPase_C_sf"/>
</dbReference>
<evidence type="ECO:0000313" key="2">
    <source>
        <dbReference type="EMBL" id="QGG51140.1"/>
    </source>
</evidence>
<keyword evidence="3" id="KW-1185">Reference proteome</keyword>
<organism evidence="2 3">
    <name type="scientific">Lysinibacillus pakistanensis</name>
    <dbReference type="NCBI Taxonomy" id="759811"/>
    <lineage>
        <taxon>Bacteria</taxon>
        <taxon>Bacillati</taxon>
        <taxon>Bacillota</taxon>
        <taxon>Bacilli</taxon>
        <taxon>Bacillales</taxon>
        <taxon>Bacillaceae</taxon>
        <taxon>Lysinibacillus</taxon>
    </lineage>
</organism>
<dbReference type="InterPro" id="IPR032834">
    <property type="entry name" value="NatK-like_C"/>
</dbReference>
<reference evidence="2 3" key="1">
    <citation type="submission" date="2019-11" db="EMBL/GenBank/DDBJ databases">
        <title>Whole Genome Sequencing and Comparative Genomic Analyses of Lysinibacillus pakistanensis LZH-9, a Halotolerant Strain with Excellent COD Removal Capability.</title>
        <authorList>
            <person name="Zhou H."/>
        </authorList>
    </citation>
    <scope>NUCLEOTIDE SEQUENCE [LARGE SCALE GENOMIC DNA]</scope>
    <source>
        <strain evidence="2 3">LZH-9</strain>
    </source>
</reference>
<evidence type="ECO:0000259" key="1">
    <source>
        <dbReference type="Pfam" id="PF14501"/>
    </source>
</evidence>
<dbReference type="SUPFAM" id="SSF55874">
    <property type="entry name" value="ATPase domain of HSP90 chaperone/DNA topoisomerase II/histidine kinase"/>
    <property type="match status" value="1"/>
</dbReference>